<dbReference type="InterPro" id="IPR043594">
    <property type="entry name" value="HMGL"/>
</dbReference>
<evidence type="ECO:0000313" key="7">
    <source>
        <dbReference type="EMBL" id="AII05989.1"/>
    </source>
</evidence>
<comment type="similarity">
    <text evidence="5">Belongs to the alpha-IPM synthase/homocitrate synthase family.</text>
</comment>
<dbReference type="InterPro" id="IPR000891">
    <property type="entry name" value="PYR_CT"/>
</dbReference>
<dbReference type="PANTHER" id="PTHR42738">
    <property type="entry name" value="HYDROXYMETHYLGLUTARYL-COA LYASE"/>
    <property type="match status" value="1"/>
</dbReference>
<name>A0A076ER98_RHOOP</name>
<reference evidence="7 8" key="1">
    <citation type="submission" date="2014-07" db="EMBL/GenBank/DDBJ databases">
        <title>Genome Sequence of Rhodococcus opacus Strain R7, a Biodegrader of Mono- and Polycyclic Aromatic Hydrocarbons.</title>
        <authorList>
            <person name="Di Gennaro P."/>
            <person name="Zampolli J."/>
            <person name="Presti I."/>
            <person name="Cappelletti M."/>
            <person name="D'Ursi P."/>
            <person name="Orro A."/>
            <person name="Mezzelani A."/>
            <person name="Milanesi L."/>
        </authorList>
    </citation>
    <scope>NUCLEOTIDE SEQUENCE [LARGE SCALE GENOMIC DNA]</scope>
    <source>
        <strain evidence="7 8">R7</strain>
    </source>
</reference>
<keyword evidence="4 7" id="KW-0456">Lyase</keyword>
<evidence type="ECO:0000256" key="3">
    <source>
        <dbReference type="ARBA" id="ARBA00022723"/>
    </source>
</evidence>
<dbReference type="InterPro" id="IPR013785">
    <property type="entry name" value="Aldolase_TIM"/>
</dbReference>
<dbReference type="Proteomes" id="UP000028488">
    <property type="component" value="Chromosome"/>
</dbReference>
<gene>
    <name evidence="7" type="ORF">EP51_15845</name>
</gene>
<dbReference type="PROSITE" id="PS50991">
    <property type="entry name" value="PYR_CT"/>
    <property type="match status" value="1"/>
</dbReference>
<evidence type="ECO:0000256" key="2">
    <source>
        <dbReference type="ARBA" id="ARBA00022679"/>
    </source>
</evidence>
<dbReference type="GO" id="GO:0006552">
    <property type="term" value="P:L-leucine catabolic process"/>
    <property type="evidence" value="ECO:0007669"/>
    <property type="project" value="TreeGrafter"/>
</dbReference>
<dbReference type="eggNOG" id="COG0119">
    <property type="taxonomic scope" value="Bacteria"/>
</dbReference>
<accession>A0A076ER98</accession>
<evidence type="ECO:0000256" key="1">
    <source>
        <dbReference type="ARBA" id="ARBA00009405"/>
    </source>
</evidence>
<dbReference type="AlphaFoldDB" id="A0A076ER98"/>
<dbReference type="EMBL" id="CP008947">
    <property type="protein sequence ID" value="AII05989.1"/>
    <property type="molecule type" value="Genomic_DNA"/>
</dbReference>
<dbReference type="InterPro" id="IPR002034">
    <property type="entry name" value="AIPM/Hcit_synth_CS"/>
</dbReference>
<evidence type="ECO:0000256" key="4">
    <source>
        <dbReference type="ARBA" id="ARBA00023239"/>
    </source>
</evidence>
<keyword evidence="3" id="KW-0479">Metal-binding</keyword>
<dbReference type="NCBIfam" id="NF004283">
    <property type="entry name" value="PRK05692.1"/>
    <property type="match status" value="1"/>
</dbReference>
<feature type="domain" description="Pyruvate carboxyltransferase" evidence="6">
    <location>
        <begin position="3"/>
        <end position="270"/>
    </location>
</feature>
<dbReference type="GO" id="GO:0004419">
    <property type="term" value="F:hydroxymethylglutaryl-CoA lyase activity"/>
    <property type="evidence" value="ECO:0007669"/>
    <property type="project" value="TreeGrafter"/>
</dbReference>
<organism evidence="7 8">
    <name type="scientific">Rhodococcus opacus</name>
    <name type="common">Nocardia opaca</name>
    <dbReference type="NCBI Taxonomy" id="37919"/>
    <lineage>
        <taxon>Bacteria</taxon>
        <taxon>Bacillati</taxon>
        <taxon>Actinomycetota</taxon>
        <taxon>Actinomycetes</taxon>
        <taxon>Mycobacteriales</taxon>
        <taxon>Nocardiaceae</taxon>
        <taxon>Rhodococcus</taxon>
    </lineage>
</organism>
<dbReference type="PANTHER" id="PTHR42738:SF7">
    <property type="entry name" value="HYDROXYMETHYLGLUTARYL-COA LYASE"/>
    <property type="match status" value="1"/>
</dbReference>
<protein>
    <submittedName>
        <fullName evidence="7">Hydroxymethylglutaryl-CoA lyase</fullName>
    </submittedName>
</protein>
<sequence>MSVTITDVVLRDGLQDEDVVVTTDHKIAVADVLVAAGVKHIEAASFVSPTRVPQMADADDVIARLPRTDPSVTYSALALNPRGVHRAIATGIDEIQVVTSASAGHSTANTGRNPDEALHGLAEALQKYPGRSFLGGVSTAFVCPFEGIIAPSALVRVASAMAAMGVRRLGLADTLGTATTEQVLASAGAVRDALPDIELSLHLHNAHGQALGTVIAAHRQLGITHFDSAIGGYGGCPFAPGAHGNLATEELVAHLHAHDIDTGIDQQALGLAVDTVKHALAQARPLTAV</sequence>
<keyword evidence="2 5" id="KW-0808">Transferase</keyword>
<proteinExistence type="inferred from homology"/>
<dbReference type="RefSeq" id="WP_128639808.1">
    <property type="nucleotide sequence ID" value="NZ_CP008947.1"/>
</dbReference>
<comment type="similarity">
    <text evidence="1">Belongs to the HMG-CoA lyase family.</text>
</comment>
<dbReference type="CDD" id="cd07938">
    <property type="entry name" value="DRE_TIM_HMGL"/>
    <property type="match status" value="1"/>
</dbReference>
<dbReference type="SUPFAM" id="SSF51569">
    <property type="entry name" value="Aldolase"/>
    <property type="match status" value="1"/>
</dbReference>
<dbReference type="GO" id="GO:0046951">
    <property type="term" value="P:ketone body biosynthetic process"/>
    <property type="evidence" value="ECO:0007669"/>
    <property type="project" value="TreeGrafter"/>
</dbReference>
<evidence type="ECO:0000256" key="5">
    <source>
        <dbReference type="RuleBase" id="RU003523"/>
    </source>
</evidence>
<dbReference type="PROSITE" id="PS00815">
    <property type="entry name" value="AIPM_HOMOCIT_SYNTH_1"/>
    <property type="match status" value="1"/>
</dbReference>
<dbReference type="GO" id="GO:0046912">
    <property type="term" value="F:acyltransferase activity, acyl groups converted into alkyl on transfer"/>
    <property type="evidence" value="ECO:0007669"/>
    <property type="project" value="InterPro"/>
</dbReference>
<evidence type="ECO:0000259" key="6">
    <source>
        <dbReference type="PROSITE" id="PS50991"/>
    </source>
</evidence>
<evidence type="ECO:0000313" key="8">
    <source>
        <dbReference type="Proteomes" id="UP000028488"/>
    </source>
</evidence>
<dbReference type="GO" id="GO:0046872">
    <property type="term" value="F:metal ion binding"/>
    <property type="evidence" value="ECO:0007669"/>
    <property type="project" value="UniProtKB-KW"/>
</dbReference>
<dbReference type="Pfam" id="PF00682">
    <property type="entry name" value="HMGL-like"/>
    <property type="match status" value="1"/>
</dbReference>
<dbReference type="Gene3D" id="3.20.20.70">
    <property type="entry name" value="Aldolase class I"/>
    <property type="match status" value="1"/>
</dbReference>